<keyword evidence="11" id="KW-0489">Methyltransferase</keyword>
<dbReference type="GO" id="GO:0004047">
    <property type="term" value="F:aminomethyltransferase activity"/>
    <property type="evidence" value="ECO:0007669"/>
    <property type="project" value="UniProtKB-UniRule"/>
</dbReference>
<dbReference type="NCBIfam" id="NF001567">
    <property type="entry name" value="PRK00389.1"/>
    <property type="match status" value="1"/>
</dbReference>
<evidence type="ECO:0000256" key="2">
    <source>
        <dbReference type="ARBA" id="ARBA00012616"/>
    </source>
</evidence>
<feature type="domain" description="GCVT N-terminal" evidence="9">
    <location>
        <begin position="13"/>
        <end position="261"/>
    </location>
</feature>
<evidence type="ECO:0000256" key="1">
    <source>
        <dbReference type="ARBA" id="ARBA00008609"/>
    </source>
</evidence>
<evidence type="ECO:0000256" key="4">
    <source>
        <dbReference type="ARBA" id="ARBA00022679"/>
    </source>
</evidence>
<proteinExistence type="inferred from homology"/>
<dbReference type="InterPro" id="IPR028896">
    <property type="entry name" value="GcvT/YgfZ/DmdA"/>
</dbReference>
<comment type="function">
    <text evidence="7">The glycine cleavage system catalyzes the degradation of glycine.</text>
</comment>
<keyword evidence="4 7" id="KW-0808">Transferase</keyword>
<dbReference type="InterPro" id="IPR013977">
    <property type="entry name" value="GcvT_C"/>
</dbReference>
<dbReference type="InterPro" id="IPR029043">
    <property type="entry name" value="GcvT/YgfZ_C"/>
</dbReference>
<dbReference type="SUPFAM" id="SSF103025">
    <property type="entry name" value="Folate-binding domain"/>
    <property type="match status" value="1"/>
</dbReference>
<dbReference type="GO" id="GO:0005960">
    <property type="term" value="C:glycine cleavage complex"/>
    <property type="evidence" value="ECO:0007669"/>
    <property type="project" value="InterPro"/>
</dbReference>
<dbReference type="FunFam" id="3.30.70.1400:FF:000001">
    <property type="entry name" value="Aminomethyltransferase"/>
    <property type="match status" value="1"/>
</dbReference>
<dbReference type="PANTHER" id="PTHR43757:SF2">
    <property type="entry name" value="AMINOMETHYLTRANSFERASE, MITOCHONDRIAL"/>
    <property type="match status" value="1"/>
</dbReference>
<evidence type="ECO:0000259" key="9">
    <source>
        <dbReference type="Pfam" id="PF01571"/>
    </source>
</evidence>
<evidence type="ECO:0000256" key="7">
    <source>
        <dbReference type="HAMAP-Rule" id="MF_00259"/>
    </source>
</evidence>
<dbReference type="InterPro" id="IPR006223">
    <property type="entry name" value="GcvT"/>
</dbReference>
<dbReference type="PIRSF" id="PIRSF006487">
    <property type="entry name" value="GcvT"/>
    <property type="match status" value="1"/>
</dbReference>
<dbReference type="AlphaFoldDB" id="A0A6J4RAF6"/>
<comment type="subunit">
    <text evidence="7">The glycine cleavage system is composed of four proteins: P, T, L and H.</text>
</comment>
<evidence type="ECO:0000259" key="10">
    <source>
        <dbReference type="Pfam" id="PF08669"/>
    </source>
</evidence>
<feature type="binding site" evidence="8">
    <location>
        <position position="201"/>
    </location>
    <ligand>
        <name>substrate</name>
    </ligand>
</feature>
<reference evidence="11" key="1">
    <citation type="submission" date="2020-02" db="EMBL/GenBank/DDBJ databases">
        <authorList>
            <person name="Meier V. D."/>
        </authorList>
    </citation>
    <scope>NUCLEOTIDE SEQUENCE</scope>
    <source>
        <strain evidence="11">AVDCRST_MAG38</strain>
    </source>
</reference>
<dbReference type="InterPro" id="IPR027266">
    <property type="entry name" value="TrmE/GcvT-like"/>
</dbReference>
<dbReference type="InterPro" id="IPR022903">
    <property type="entry name" value="GcvT_bac"/>
</dbReference>
<protein>
    <recommendedName>
        <fullName evidence="2 7">Aminomethyltransferase</fullName>
        <ecNumber evidence="2 7">2.1.2.10</ecNumber>
    </recommendedName>
    <alternativeName>
        <fullName evidence="5 7">Glycine cleavage system T protein</fullName>
    </alternativeName>
</protein>
<dbReference type="HAMAP" id="MF_00259">
    <property type="entry name" value="GcvT"/>
    <property type="match status" value="1"/>
</dbReference>
<evidence type="ECO:0000313" key="11">
    <source>
        <dbReference type="EMBL" id="CAA9462132.1"/>
    </source>
</evidence>
<comment type="catalytic activity">
    <reaction evidence="6 7">
        <text>N(6)-[(R)-S(8)-aminomethyldihydrolipoyl]-L-lysyl-[protein] + (6S)-5,6,7,8-tetrahydrofolate = N(6)-[(R)-dihydrolipoyl]-L-lysyl-[protein] + (6R)-5,10-methylene-5,6,7,8-tetrahydrofolate + NH4(+)</text>
        <dbReference type="Rhea" id="RHEA:16945"/>
        <dbReference type="Rhea" id="RHEA-COMP:10475"/>
        <dbReference type="Rhea" id="RHEA-COMP:10492"/>
        <dbReference type="ChEBI" id="CHEBI:15636"/>
        <dbReference type="ChEBI" id="CHEBI:28938"/>
        <dbReference type="ChEBI" id="CHEBI:57453"/>
        <dbReference type="ChEBI" id="CHEBI:83100"/>
        <dbReference type="ChEBI" id="CHEBI:83143"/>
        <dbReference type="EC" id="2.1.2.10"/>
    </reaction>
</comment>
<dbReference type="GO" id="GO:0019464">
    <property type="term" value="P:glycine decarboxylation via glycine cleavage system"/>
    <property type="evidence" value="ECO:0007669"/>
    <property type="project" value="UniProtKB-UniRule"/>
</dbReference>
<dbReference type="Gene3D" id="3.30.1360.120">
    <property type="entry name" value="Probable tRNA modification gtpase trme, domain 1"/>
    <property type="match status" value="1"/>
</dbReference>
<dbReference type="GO" id="GO:0008168">
    <property type="term" value="F:methyltransferase activity"/>
    <property type="evidence" value="ECO:0007669"/>
    <property type="project" value="UniProtKB-KW"/>
</dbReference>
<comment type="similarity">
    <text evidence="1 7">Belongs to the GcvT family.</text>
</comment>
<dbReference type="GO" id="GO:0008483">
    <property type="term" value="F:transaminase activity"/>
    <property type="evidence" value="ECO:0007669"/>
    <property type="project" value="UniProtKB-KW"/>
</dbReference>
<sequence>MGTVGEVLKRTPLFDRHLARGARIVAFAGWEMPVQYAGIRAEHEAVRGDVGIFDVSHMGRVEVTGPDALAAWQRLTSNDVGALSDGGAQYSLLCRPDGGVLDDLIAYRLGGDRLLAVTNASNHERDLAWFREQTEDLDVSFEDRRDALAMLAVQGPRARGLVGALADRPLPARMRAELRTVGGAEGVLVCGTGYTGEDGVELIVGAASAPALWDALVAGGAQPAGLGARDTLRLEACLHLYGNDLDEDHDPISAGLGWACREQTGFIGCEAVRAVREAGPAERLVPFAVLGAGIARSGNPILGGGHVTSGTSSPTLGAGIGLAYLPADRSSVGTRFEIDVRGRTRTAEVRSRPLYARQEQLVA</sequence>
<dbReference type="GO" id="GO:0032259">
    <property type="term" value="P:methylation"/>
    <property type="evidence" value="ECO:0007669"/>
    <property type="project" value="UniProtKB-KW"/>
</dbReference>
<evidence type="ECO:0000256" key="3">
    <source>
        <dbReference type="ARBA" id="ARBA00022576"/>
    </source>
</evidence>
<dbReference type="Pfam" id="PF08669">
    <property type="entry name" value="GCV_T_C"/>
    <property type="match status" value="1"/>
</dbReference>
<dbReference type="GO" id="GO:0005829">
    <property type="term" value="C:cytosol"/>
    <property type="evidence" value="ECO:0007669"/>
    <property type="project" value="TreeGrafter"/>
</dbReference>
<evidence type="ECO:0000256" key="8">
    <source>
        <dbReference type="PIRSR" id="PIRSR006487-1"/>
    </source>
</evidence>
<dbReference type="SUPFAM" id="SSF101790">
    <property type="entry name" value="Aminomethyltransferase beta-barrel domain"/>
    <property type="match status" value="1"/>
</dbReference>
<evidence type="ECO:0000256" key="5">
    <source>
        <dbReference type="ARBA" id="ARBA00031395"/>
    </source>
</evidence>
<accession>A0A6J4RAF6</accession>
<gene>
    <name evidence="7" type="primary">gcvT</name>
    <name evidence="11" type="ORF">AVDCRST_MAG38-203</name>
</gene>
<organism evidence="11">
    <name type="scientific">uncultured Solirubrobacteraceae bacterium</name>
    <dbReference type="NCBI Taxonomy" id="1162706"/>
    <lineage>
        <taxon>Bacteria</taxon>
        <taxon>Bacillati</taxon>
        <taxon>Actinomycetota</taxon>
        <taxon>Thermoleophilia</taxon>
        <taxon>Solirubrobacterales</taxon>
        <taxon>Solirubrobacteraceae</taxon>
        <taxon>environmental samples</taxon>
    </lineage>
</organism>
<dbReference type="EMBL" id="CADCVJ010000014">
    <property type="protein sequence ID" value="CAA9462132.1"/>
    <property type="molecule type" value="Genomic_DNA"/>
</dbReference>
<name>A0A6J4RAF6_9ACTN</name>
<dbReference type="InterPro" id="IPR006222">
    <property type="entry name" value="GCVT_N"/>
</dbReference>
<feature type="domain" description="Aminomethyltransferase C-terminal" evidence="10">
    <location>
        <begin position="283"/>
        <end position="355"/>
    </location>
</feature>
<evidence type="ECO:0000256" key="6">
    <source>
        <dbReference type="ARBA" id="ARBA00047665"/>
    </source>
</evidence>
<dbReference type="EC" id="2.1.2.10" evidence="2 7"/>
<dbReference type="NCBIfam" id="TIGR00528">
    <property type="entry name" value="gcvT"/>
    <property type="match status" value="1"/>
</dbReference>
<dbReference type="Pfam" id="PF01571">
    <property type="entry name" value="GCV_T"/>
    <property type="match status" value="1"/>
</dbReference>
<dbReference type="PANTHER" id="PTHR43757">
    <property type="entry name" value="AMINOMETHYLTRANSFERASE"/>
    <property type="match status" value="1"/>
</dbReference>
<keyword evidence="3 7" id="KW-0032">Aminotransferase</keyword>